<feature type="transmembrane region" description="Helical" evidence="1">
    <location>
        <begin position="49"/>
        <end position="70"/>
    </location>
</feature>
<proteinExistence type="predicted"/>
<comment type="caution">
    <text evidence="2">The sequence shown here is derived from an EMBL/GenBank/DDBJ whole genome shotgun (WGS) entry which is preliminary data.</text>
</comment>
<dbReference type="AlphaFoldDB" id="A0A6B9HXJ4"/>
<feature type="transmembrane region" description="Helical" evidence="1">
    <location>
        <begin position="12"/>
        <end position="29"/>
    </location>
</feature>
<evidence type="ECO:0000313" key="2">
    <source>
        <dbReference type="EMBL" id="HJE49716.1"/>
    </source>
</evidence>
<organism evidence="2 3">
    <name type="scientific">Lactobacillus johnsonii</name>
    <dbReference type="NCBI Taxonomy" id="33959"/>
    <lineage>
        <taxon>Bacteria</taxon>
        <taxon>Bacillati</taxon>
        <taxon>Bacillota</taxon>
        <taxon>Bacilli</taxon>
        <taxon>Lactobacillales</taxon>
        <taxon>Lactobacillaceae</taxon>
        <taxon>Lactobacillus</taxon>
    </lineage>
</organism>
<dbReference type="EMBL" id="DYYQ01000037">
    <property type="protein sequence ID" value="HJE49716.1"/>
    <property type="molecule type" value="Genomic_DNA"/>
</dbReference>
<evidence type="ECO:0000313" key="3">
    <source>
        <dbReference type="Proteomes" id="UP000732527"/>
    </source>
</evidence>
<keyword evidence="1" id="KW-0472">Membrane</keyword>
<keyword evidence="1" id="KW-0812">Transmembrane</keyword>
<name>A0A6B9HXJ4_LACJH</name>
<dbReference type="RefSeq" id="WP_087284733.1">
    <property type="nucleotide sequence ID" value="NZ_CP039261.1"/>
</dbReference>
<feature type="transmembrane region" description="Helical" evidence="1">
    <location>
        <begin position="107"/>
        <end position="126"/>
    </location>
</feature>
<sequence>MKNFSISHLIQLGLSFSTVWFVYLLFFSFKSPADFSNLRTLPIARVISLFVILIVISLFLGFILAGVWLSIDQPKFKFKWEYLYKGILVGIIWATLDMFLVNSGKFMIIPVIIDLIIGTLIGMLLFSRRASKNK</sequence>
<evidence type="ECO:0000256" key="1">
    <source>
        <dbReference type="SAM" id="Phobius"/>
    </source>
</evidence>
<reference evidence="2" key="1">
    <citation type="journal article" date="2021" name="PeerJ">
        <title>Extensive microbial diversity within the chicken gut microbiome revealed by metagenomics and culture.</title>
        <authorList>
            <person name="Gilroy R."/>
            <person name="Ravi A."/>
            <person name="Getino M."/>
            <person name="Pursley I."/>
            <person name="Horton D.L."/>
            <person name="Alikhan N.F."/>
            <person name="Baker D."/>
            <person name="Gharbi K."/>
            <person name="Hall N."/>
            <person name="Watson M."/>
            <person name="Adriaenssens E.M."/>
            <person name="Foster-Nyarko E."/>
            <person name="Jarju S."/>
            <person name="Secka A."/>
            <person name="Antonio M."/>
            <person name="Oren A."/>
            <person name="Chaudhuri R.R."/>
            <person name="La Ragione R."/>
            <person name="Hildebrand F."/>
            <person name="Pallen M.J."/>
        </authorList>
    </citation>
    <scope>NUCLEOTIDE SEQUENCE</scope>
    <source>
        <strain evidence="2">CHK192-2623</strain>
    </source>
</reference>
<accession>A0A6B9HXJ4</accession>
<gene>
    <name evidence="2" type="ORF">K8V69_06000</name>
</gene>
<feature type="transmembrane region" description="Helical" evidence="1">
    <location>
        <begin position="82"/>
        <end position="101"/>
    </location>
</feature>
<protein>
    <submittedName>
        <fullName evidence="2">Uncharacterized protein</fullName>
    </submittedName>
</protein>
<dbReference type="Proteomes" id="UP000732527">
    <property type="component" value="Unassembled WGS sequence"/>
</dbReference>
<reference evidence="2" key="2">
    <citation type="submission" date="2021-09" db="EMBL/GenBank/DDBJ databases">
        <authorList>
            <person name="Gilroy R."/>
        </authorList>
    </citation>
    <scope>NUCLEOTIDE SEQUENCE</scope>
    <source>
        <strain evidence="2">CHK192-2623</strain>
    </source>
</reference>
<keyword evidence="1" id="KW-1133">Transmembrane helix</keyword>